<gene>
    <name evidence="1" type="ORF">KFE25_005471</name>
</gene>
<dbReference type="EMBL" id="JAGTXO010000009">
    <property type="protein sequence ID" value="KAG8465901.1"/>
    <property type="molecule type" value="Genomic_DNA"/>
</dbReference>
<name>A0A8J5XJX3_DIALT</name>
<dbReference type="AlphaFoldDB" id="A0A8J5XJX3"/>
<accession>A0A8J5XJX3</accession>
<comment type="caution">
    <text evidence="1">The sequence shown here is derived from an EMBL/GenBank/DDBJ whole genome shotgun (WGS) entry which is preliminary data.</text>
</comment>
<proteinExistence type="predicted"/>
<reference evidence="1" key="1">
    <citation type="submission" date="2021-05" db="EMBL/GenBank/DDBJ databases">
        <title>The genome of the haptophyte Pavlova lutheri (Diacronema luteri, Pavlovales) - a model for lipid biosynthesis in eukaryotic algae.</title>
        <authorList>
            <person name="Hulatt C.J."/>
            <person name="Posewitz M.C."/>
        </authorList>
    </citation>
    <scope>NUCLEOTIDE SEQUENCE</scope>
    <source>
        <strain evidence="1">NIVA-4/92</strain>
    </source>
</reference>
<evidence type="ECO:0000313" key="2">
    <source>
        <dbReference type="Proteomes" id="UP000751190"/>
    </source>
</evidence>
<dbReference type="Proteomes" id="UP000751190">
    <property type="component" value="Unassembled WGS sequence"/>
</dbReference>
<protein>
    <submittedName>
        <fullName evidence="1">Uncharacterized protein</fullName>
    </submittedName>
</protein>
<organism evidence="1 2">
    <name type="scientific">Diacronema lutheri</name>
    <name type="common">Unicellular marine alga</name>
    <name type="synonym">Monochrysis lutheri</name>
    <dbReference type="NCBI Taxonomy" id="2081491"/>
    <lineage>
        <taxon>Eukaryota</taxon>
        <taxon>Haptista</taxon>
        <taxon>Haptophyta</taxon>
        <taxon>Pavlovophyceae</taxon>
        <taxon>Pavlovales</taxon>
        <taxon>Pavlovaceae</taxon>
        <taxon>Diacronema</taxon>
    </lineage>
</organism>
<keyword evidence="2" id="KW-1185">Reference proteome</keyword>
<evidence type="ECO:0000313" key="1">
    <source>
        <dbReference type="EMBL" id="KAG8465901.1"/>
    </source>
</evidence>
<sequence>MLRDERWKEVASEALSQLTTAACGVLLGIVTAPRVRRAIASRALVLFRQRGAPVCAYGNALVQLPPQTASDVCAALLTCADEPWAADAFALPSAGALLAGGALLFCGLMLCALPRTADETAETVPVERTHNVTTKVQRTLPAKRDARRRFVSVEYDALVASTSVECNATLPS</sequence>